<evidence type="ECO:0000256" key="6">
    <source>
        <dbReference type="ARBA" id="ARBA00023277"/>
    </source>
</evidence>
<evidence type="ECO:0000256" key="5">
    <source>
        <dbReference type="ARBA" id="ARBA00022679"/>
    </source>
</evidence>
<protein>
    <submittedName>
        <fullName evidence="9">Glycosyltransferase</fullName>
    </submittedName>
</protein>
<dbReference type="Pfam" id="PF21269">
    <property type="entry name" value="TreT_GT1"/>
    <property type="match status" value="1"/>
</dbReference>
<dbReference type="PANTHER" id="PTHR47779:SF1">
    <property type="entry name" value="SYNTHASE (CCG-9), PUTATIVE (AFU_ORTHOLOGUE AFUA_3G12100)-RELATED"/>
    <property type="match status" value="1"/>
</dbReference>
<dbReference type="Proteomes" id="UP001168338">
    <property type="component" value="Unassembled WGS sequence"/>
</dbReference>
<comment type="similarity">
    <text evidence="1">Belongs to the glycosyltransferase group 1 family. Glycosyltransferase 4 subfamily.</text>
</comment>
<keyword evidence="6" id="KW-0119">Carbohydrate metabolism</keyword>
<evidence type="ECO:0000313" key="9">
    <source>
        <dbReference type="EMBL" id="MDN7025958.1"/>
    </source>
</evidence>
<keyword evidence="5" id="KW-0808">Transferase</keyword>
<proteinExistence type="inferred from homology"/>
<gene>
    <name evidence="9" type="ORF">FGU65_13870</name>
</gene>
<dbReference type="InterPro" id="IPR001296">
    <property type="entry name" value="Glyco_trans_1"/>
</dbReference>
<feature type="domain" description="Trehalose synthase N-terminal" evidence="8">
    <location>
        <begin position="46"/>
        <end position="186"/>
    </location>
</feature>
<keyword evidence="4" id="KW-0328">Glycosyltransferase</keyword>
<comment type="caution">
    <text evidence="9">The sequence shown here is derived from an EMBL/GenBank/DDBJ whole genome shotgun (WGS) entry which is preliminary data.</text>
</comment>
<dbReference type="SUPFAM" id="SSF53756">
    <property type="entry name" value="UDP-Glycosyltransferase/glycogen phosphorylase"/>
    <property type="match status" value="1"/>
</dbReference>
<evidence type="ECO:0000256" key="3">
    <source>
        <dbReference type="ARBA" id="ARBA00022526"/>
    </source>
</evidence>
<dbReference type="InterPro" id="IPR052078">
    <property type="entry name" value="Trehalose_Metab_GTase"/>
</dbReference>
<evidence type="ECO:0000256" key="1">
    <source>
        <dbReference type="ARBA" id="ARBA00009481"/>
    </source>
</evidence>
<dbReference type="EMBL" id="VCYH01000012">
    <property type="protein sequence ID" value="MDN7025958.1"/>
    <property type="molecule type" value="Genomic_DNA"/>
</dbReference>
<sequence length="434" mass="48971">MAFLQGITCICDNGRTLEDHRPIVGDDVVSEILRKAAVLQGRRVIHVNSTYQSGGVAEMILSLVPLMNDVGIETEWKILTGHGDFFTITKNFHNALQGQRIAFSEMEKSQYVVTNQEFSTQLAIDHDLVVIHDPQPLPLISFYEKKQPWIWRCHVDLSKPDGDLWRFLRDYVELYDGMIISHEDYRRANMAKQQRIIHPAIDPLSDKNRDLTDEEIAGLLERYNIPIDKPLVTQISRFDKWKDPVGVVEAFKIAREKADCRLVLCGSMAPDDPEGWTIYRQVEEAAKDLIEQGDVILITAEDHLLVNALQRVSVVIVQKSLKEGFGLTVTEALWKGRPVIAGRVGGIPLQIQDGETGYLIDPTDIAACADRILRVLESPERAVEMGRAGKEYVRKHFLITRLLVDYLDMLTCELGCAAPDYAVGEVFHGEDVPT</sequence>
<dbReference type="PANTHER" id="PTHR47779">
    <property type="entry name" value="SYNTHASE (CCG-9), PUTATIVE (AFU_ORTHOLOGUE AFUA_3G12100)-RELATED"/>
    <property type="match status" value="1"/>
</dbReference>
<evidence type="ECO:0000256" key="4">
    <source>
        <dbReference type="ARBA" id="ARBA00022676"/>
    </source>
</evidence>
<evidence type="ECO:0000259" key="7">
    <source>
        <dbReference type="Pfam" id="PF00534"/>
    </source>
</evidence>
<feature type="domain" description="Glycosyl transferase family 1" evidence="7">
    <location>
        <begin position="223"/>
        <end position="391"/>
    </location>
</feature>
<reference evidence="9" key="1">
    <citation type="submission" date="2019-05" db="EMBL/GenBank/DDBJ databases">
        <title>Methanoculleus sp. FWC-SCC1, a methanogenic archaeon isolated from deep marine cold seep.</title>
        <authorList>
            <person name="Chen Y.-W."/>
            <person name="Chen S.-C."/>
            <person name="Teng N.-H."/>
            <person name="Lai M.-C."/>
        </authorList>
    </citation>
    <scope>NUCLEOTIDE SEQUENCE</scope>
    <source>
        <strain evidence="9">FWC-SCC1</strain>
    </source>
</reference>
<accession>A0ABT8MDE2</accession>
<keyword evidence="3" id="KW-0313">Glucose metabolism</keyword>
<name>A0ABT8MDE2_9EURY</name>
<organism evidence="9 10">
    <name type="scientific">Methanoculleus frigidifontis</name>
    <dbReference type="NCBI Taxonomy" id="2584085"/>
    <lineage>
        <taxon>Archaea</taxon>
        <taxon>Methanobacteriati</taxon>
        <taxon>Methanobacteriota</taxon>
        <taxon>Stenosarchaea group</taxon>
        <taxon>Methanomicrobia</taxon>
        <taxon>Methanomicrobiales</taxon>
        <taxon>Methanomicrobiaceae</taxon>
        <taxon>Methanoculleus</taxon>
    </lineage>
</organism>
<dbReference type="Gene3D" id="3.40.50.2000">
    <property type="entry name" value="Glycogen Phosphorylase B"/>
    <property type="match status" value="2"/>
</dbReference>
<dbReference type="InterPro" id="IPR049438">
    <property type="entry name" value="TreT_GT1"/>
</dbReference>
<dbReference type="RefSeq" id="WP_301665157.1">
    <property type="nucleotide sequence ID" value="NZ_VCYH01000012.1"/>
</dbReference>
<evidence type="ECO:0000256" key="2">
    <source>
        <dbReference type="ARBA" id="ARBA00011738"/>
    </source>
</evidence>
<comment type="subunit">
    <text evidence="2">Homodimer.</text>
</comment>
<keyword evidence="10" id="KW-1185">Reference proteome</keyword>
<evidence type="ECO:0000313" key="10">
    <source>
        <dbReference type="Proteomes" id="UP001168338"/>
    </source>
</evidence>
<dbReference type="Pfam" id="PF00534">
    <property type="entry name" value="Glycos_transf_1"/>
    <property type="match status" value="1"/>
</dbReference>
<evidence type="ECO:0000259" key="8">
    <source>
        <dbReference type="Pfam" id="PF21269"/>
    </source>
</evidence>